<feature type="domain" description="Amine oxidase" evidence="6">
    <location>
        <begin position="15"/>
        <end position="341"/>
    </location>
</feature>
<keyword evidence="3" id="KW-0274">FAD</keyword>
<reference evidence="7" key="2">
    <citation type="submission" date="2022-06" db="EMBL/GenBank/DDBJ databases">
        <title>Xiashengella guii gen. nov. sp. nov., a bacterium isolated form anaerobic digestion tank.</title>
        <authorList>
            <person name="Huang H."/>
        </authorList>
    </citation>
    <scope>NUCLEOTIDE SEQUENCE</scope>
    <source>
        <strain evidence="7">Ai-910</strain>
    </source>
</reference>
<keyword evidence="5" id="KW-0520">NAD</keyword>
<keyword evidence="1" id="KW-0285">Flavoprotein</keyword>
<keyword evidence="8" id="KW-1185">Reference proteome</keyword>
<evidence type="ECO:0000259" key="6">
    <source>
        <dbReference type="Pfam" id="PF01593"/>
    </source>
</evidence>
<evidence type="ECO:0000256" key="3">
    <source>
        <dbReference type="ARBA" id="ARBA00022827"/>
    </source>
</evidence>
<reference evidence="7" key="1">
    <citation type="submission" date="2022-05" db="EMBL/GenBank/DDBJ databases">
        <authorList>
            <person name="Sun X."/>
        </authorList>
    </citation>
    <scope>NUCLEOTIDE SEQUENCE</scope>
    <source>
        <strain evidence="7">Ai-910</strain>
    </source>
</reference>
<sequence length="497" mass="56123">MRDKYDIVIIGSGFGGLMCGAFLSKHGFKVVLLEMGKVAGGNLQSFVKNGAVFNTGLHYVGAMEKGQILNKIFNYLGVLDRVEFDRLDPDCYDRIIIGDREYASASGFENYAARLISYFPGEETAIRNYVEKIRAVWNSNPFINLRDIDKDKDNVSPFSTEGLVDVINSLTDNEELKAVLLANNGLYAGMPERTPFYVHALINCVFIQSAFTVKGGSYRLADALVSIIREQGGEVLTGKKVVKIRCEELNAVAAVTEDGEEFCADNFYSSIHPAEAVKLFEEGVFRKPFIRRLTEMPNTIGSFILYIKFKKKSFRHFASSIYFSTNTDVWGAKYRLEEWPKSVMMYTSPDEDSAWAQSATVITFMHYDEVAHWEDKQRRNSDPDYEAFKSDRSERVFEMLEKRFHGIRDASESWFSSTPLTYRDYTGSPEGSMYGIAKDYKSEVGPYMPVRTRISNFIMTGQSIGVHGIMGVAMNSIIASSVLIDVNQLIREIREAN</sequence>
<gene>
    <name evidence="7" type="ORF">M9189_10870</name>
</gene>
<proteinExistence type="predicted"/>
<protein>
    <submittedName>
        <fullName evidence="7">NAD(P)/FAD-dependent oxidoreductase</fullName>
    </submittedName>
</protein>
<evidence type="ECO:0000313" key="7">
    <source>
        <dbReference type="EMBL" id="URW79357.1"/>
    </source>
</evidence>
<dbReference type="InterPro" id="IPR036188">
    <property type="entry name" value="FAD/NAD-bd_sf"/>
</dbReference>
<name>A0A9J6ZNT4_9BACT</name>
<dbReference type="PANTHER" id="PTHR46091:SF3">
    <property type="entry name" value="AMINE OXIDASE DOMAIN-CONTAINING PROTEIN"/>
    <property type="match status" value="1"/>
</dbReference>
<dbReference type="InterPro" id="IPR052206">
    <property type="entry name" value="Retinol_saturase"/>
</dbReference>
<evidence type="ECO:0000313" key="8">
    <source>
        <dbReference type="Proteomes" id="UP001056426"/>
    </source>
</evidence>
<evidence type="ECO:0000256" key="4">
    <source>
        <dbReference type="ARBA" id="ARBA00022857"/>
    </source>
</evidence>
<accession>A0A9J6ZNT4</accession>
<dbReference type="AlphaFoldDB" id="A0A9J6ZNT4"/>
<dbReference type="RefSeq" id="WP_250723180.1">
    <property type="nucleotide sequence ID" value="NZ_CP098400.1"/>
</dbReference>
<dbReference type="InterPro" id="IPR002937">
    <property type="entry name" value="Amino_oxidase"/>
</dbReference>
<dbReference type="SUPFAM" id="SSF51905">
    <property type="entry name" value="FAD/NAD(P)-binding domain"/>
    <property type="match status" value="1"/>
</dbReference>
<evidence type="ECO:0000256" key="5">
    <source>
        <dbReference type="ARBA" id="ARBA00023027"/>
    </source>
</evidence>
<evidence type="ECO:0000256" key="1">
    <source>
        <dbReference type="ARBA" id="ARBA00022630"/>
    </source>
</evidence>
<dbReference type="PANTHER" id="PTHR46091">
    <property type="entry name" value="BLR7054 PROTEIN"/>
    <property type="match status" value="1"/>
</dbReference>
<organism evidence="7 8">
    <name type="scientific">Xiashengella succiniciproducens</name>
    <dbReference type="NCBI Taxonomy" id="2949635"/>
    <lineage>
        <taxon>Bacteria</taxon>
        <taxon>Pseudomonadati</taxon>
        <taxon>Bacteroidota</taxon>
        <taxon>Bacteroidia</taxon>
        <taxon>Marinilabiliales</taxon>
        <taxon>Marinilabiliaceae</taxon>
        <taxon>Xiashengella</taxon>
    </lineage>
</organism>
<dbReference type="GO" id="GO:0016491">
    <property type="term" value="F:oxidoreductase activity"/>
    <property type="evidence" value="ECO:0007669"/>
    <property type="project" value="InterPro"/>
</dbReference>
<evidence type="ECO:0000256" key="2">
    <source>
        <dbReference type="ARBA" id="ARBA00022729"/>
    </source>
</evidence>
<dbReference type="Proteomes" id="UP001056426">
    <property type="component" value="Chromosome"/>
</dbReference>
<dbReference type="Pfam" id="PF01593">
    <property type="entry name" value="Amino_oxidase"/>
    <property type="match status" value="1"/>
</dbReference>
<keyword evidence="2" id="KW-0732">Signal</keyword>
<dbReference type="Gene3D" id="3.50.50.60">
    <property type="entry name" value="FAD/NAD(P)-binding domain"/>
    <property type="match status" value="2"/>
</dbReference>
<keyword evidence="4" id="KW-0521">NADP</keyword>
<dbReference type="KEGG" id="alkq:M9189_10870"/>
<dbReference type="EMBL" id="CP098400">
    <property type="protein sequence ID" value="URW79357.1"/>
    <property type="molecule type" value="Genomic_DNA"/>
</dbReference>